<feature type="chain" id="PRO_5045707679" evidence="1">
    <location>
        <begin position="22"/>
        <end position="371"/>
    </location>
</feature>
<proteinExistence type="predicted"/>
<dbReference type="PANTHER" id="PTHR48220:SF1">
    <property type="entry name" value="VACUOLAR PROTEIN SORTING-ASSOCIATED PROTEIN 62-RELATED"/>
    <property type="match status" value="1"/>
</dbReference>
<dbReference type="Pfam" id="PF06101">
    <property type="entry name" value="Vps62"/>
    <property type="match status" value="1"/>
</dbReference>
<gene>
    <name evidence="2" type="primary">VPS62_2</name>
    <name evidence="2" type="ORF">SBRCBS47491_007354</name>
</gene>
<evidence type="ECO:0000313" key="3">
    <source>
        <dbReference type="Proteomes" id="UP001642406"/>
    </source>
</evidence>
<keyword evidence="3" id="KW-1185">Reference proteome</keyword>
<feature type="signal peptide" evidence="1">
    <location>
        <begin position="1"/>
        <end position="21"/>
    </location>
</feature>
<protein>
    <submittedName>
        <fullName evidence="2">Vacuolar protein sorting-associated protein 62</fullName>
    </submittedName>
</protein>
<name>A0ABP0CCJ6_9PEZI</name>
<dbReference type="InterPro" id="IPR053102">
    <property type="entry name" value="VPS_Associated"/>
</dbReference>
<sequence length="371" mass="39641">MPSFRQLASILAAVSVTGSHAAPAPANANANAHSKRQSTALPSYALTYAPVSYLYSGEQWWPSDIATHMANVIPEVDYTPVAGFTAAGSVTLATLNAQSSSVYLTSKDNVDTSPAWLLSAYGKPTTATGGYSAAPGTIIAVQKNSTWVDVFYFYFYSYNYGGKVIGINFDDHVGDWEHTMIRFVNGAPTGMYFSQHGSGSAYTWSALTKGTGTFANRPLTYIGYGGHANYAKPGTEDYTIALGIVSDTTDAGFAWDMAQNYRGYWYDTTSGTFSEAGGNGVGGTEEGSTTTVEGATWLQWGGAWGDEQYATSRSGQYCIFGECHYTSGPPGPVAKNLGRTALCQDESSCSVYTSVNDLTHQSKKREDEVAF</sequence>
<accession>A0ABP0CCJ6</accession>
<evidence type="ECO:0000256" key="1">
    <source>
        <dbReference type="SAM" id="SignalP"/>
    </source>
</evidence>
<dbReference type="InterPro" id="IPR009291">
    <property type="entry name" value="Vps62"/>
</dbReference>
<dbReference type="Proteomes" id="UP001642406">
    <property type="component" value="Unassembled WGS sequence"/>
</dbReference>
<dbReference type="PANTHER" id="PTHR48220">
    <property type="match status" value="1"/>
</dbReference>
<comment type="caution">
    <text evidence="2">The sequence shown here is derived from an EMBL/GenBank/DDBJ whole genome shotgun (WGS) entry which is preliminary data.</text>
</comment>
<dbReference type="EMBL" id="CAWUHC010000082">
    <property type="protein sequence ID" value="CAK7229753.1"/>
    <property type="molecule type" value="Genomic_DNA"/>
</dbReference>
<evidence type="ECO:0000313" key="2">
    <source>
        <dbReference type="EMBL" id="CAK7229753.1"/>
    </source>
</evidence>
<organism evidence="2 3">
    <name type="scientific">Sporothrix bragantina</name>
    <dbReference type="NCBI Taxonomy" id="671064"/>
    <lineage>
        <taxon>Eukaryota</taxon>
        <taxon>Fungi</taxon>
        <taxon>Dikarya</taxon>
        <taxon>Ascomycota</taxon>
        <taxon>Pezizomycotina</taxon>
        <taxon>Sordariomycetes</taxon>
        <taxon>Sordariomycetidae</taxon>
        <taxon>Ophiostomatales</taxon>
        <taxon>Ophiostomataceae</taxon>
        <taxon>Sporothrix</taxon>
    </lineage>
</organism>
<reference evidence="2 3" key="1">
    <citation type="submission" date="2024-01" db="EMBL/GenBank/DDBJ databases">
        <authorList>
            <person name="Allen C."/>
            <person name="Tagirdzhanova G."/>
        </authorList>
    </citation>
    <scope>NUCLEOTIDE SEQUENCE [LARGE SCALE GENOMIC DNA]</scope>
</reference>
<keyword evidence="1" id="KW-0732">Signal</keyword>